<evidence type="ECO:0000313" key="2">
    <source>
        <dbReference type="Proteomes" id="UP000530850"/>
    </source>
</evidence>
<dbReference type="Proteomes" id="UP000530850">
    <property type="component" value="Unassembled WGS sequence"/>
</dbReference>
<sequence length="87" mass="10161">MSGFYRFPAMAKLSEWDNAQQIEKIDEEANEAQRAYYESDSEIPYGVELMDIIHAAETALRMNFNDNEVSHLHELVIEKNKKRGYYG</sequence>
<gene>
    <name evidence="1" type="ORF">FHR31_001605</name>
</gene>
<evidence type="ECO:0000313" key="1">
    <source>
        <dbReference type="EMBL" id="MBB3171779.1"/>
    </source>
</evidence>
<organism evidence="1 2">
    <name type="scientific">Parvibacter caecicola</name>
    <dbReference type="NCBI Taxonomy" id="747645"/>
    <lineage>
        <taxon>Bacteria</taxon>
        <taxon>Bacillati</taxon>
        <taxon>Actinomycetota</taxon>
        <taxon>Coriobacteriia</taxon>
        <taxon>Coriobacteriales</taxon>
        <taxon>Coriobacteriaceae</taxon>
        <taxon>Parvibacter</taxon>
    </lineage>
</organism>
<proteinExistence type="predicted"/>
<dbReference type="EMBL" id="JACHYA010000005">
    <property type="protein sequence ID" value="MBB3171779.1"/>
    <property type="molecule type" value="Genomic_DNA"/>
</dbReference>
<dbReference type="GeneID" id="93356945"/>
<reference evidence="1 2" key="1">
    <citation type="submission" date="2020-08" db="EMBL/GenBank/DDBJ databases">
        <title>Sequencing the genomes of 1000 actinobacteria strains.</title>
        <authorList>
            <person name="Klenk H.-P."/>
        </authorList>
    </citation>
    <scope>NUCLEOTIDE SEQUENCE [LARGE SCALE GENOMIC DNA]</scope>
    <source>
        <strain evidence="1 2">DSM 22242</strain>
    </source>
</reference>
<protein>
    <submittedName>
        <fullName evidence="1">Glucan phosphorylase</fullName>
    </submittedName>
</protein>
<accession>A0A7W5GQT2</accession>
<dbReference type="RefSeq" id="WP_123185643.1">
    <property type="nucleotide sequence ID" value="NZ_JACHYA010000005.1"/>
</dbReference>
<comment type="caution">
    <text evidence="1">The sequence shown here is derived from an EMBL/GenBank/DDBJ whole genome shotgun (WGS) entry which is preliminary data.</text>
</comment>
<name>A0A7W5GQT2_9ACTN</name>
<dbReference type="AlphaFoldDB" id="A0A7W5GQT2"/>